<dbReference type="GeneID" id="1453675"/>
<dbReference type="Proteomes" id="UP000076770">
    <property type="component" value="Chromosome i"/>
</dbReference>
<dbReference type="Proteomes" id="UP000594632">
    <property type="component" value="Chromosome"/>
</dbReference>
<reference evidence="19 20" key="4">
    <citation type="journal article" date="2018" name="Proc. Natl. Acad. Sci. U.S.A.">
        <title>Nonmutational mechanism of inheritance in the Archaeon Sulfolobus solfataricus.</title>
        <authorList>
            <person name="Payne S."/>
            <person name="McCarthy S."/>
            <person name="Johnson T."/>
            <person name="North E."/>
            <person name="Blum P."/>
        </authorList>
    </citation>
    <scope>NUCLEOTIDE SEQUENCE [LARGE SCALE GENOMIC DNA]</scope>
    <source>
        <strain evidence="7 19">SARC-H</strain>
        <strain evidence="8 23">SARC-I</strain>
        <strain evidence="10 24">SARC-N</strain>
        <strain evidence="11 25">SARC-O</strain>
        <strain evidence="12 20">SUL120</strain>
        <strain evidence="6 21">SULG</strain>
        <strain evidence="9 22">SULM</strain>
    </source>
</reference>
<dbReference type="Proteomes" id="UP000278715">
    <property type="component" value="Chromosome"/>
</dbReference>
<evidence type="ECO:0000259" key="2">
    <source>
        <dbReference type="PROSITE" id="PS50263"/>
    </source>
</evidence>
<evidence type="ECO:0000256" key="1">
    <source>
        <dbReference type="ARBA" id="ARBA00022801"/>
    </source>
</evidence>
<evidence type="ECO:0000313" key="23">
    <source>
        <dbReference type="Proteomes" id="UP000275843"/>
    </source>
</evidence>
<dbReference type="EMBL" id="CP033240">
    <property type="protein sequence ID" value="AZF82490.1"/>
    <property type="molecule type" value="Genomic_DNA"/>
</dbReference>
<dbReference type="OrthoDB" id="39312at2157"/>
<dbReference type="Proteomes" id="UP000267993">
    <property type="component" value="Chromosome"/>
</dbReference>
<evidence type="ECO:0000313" key="10">
    <source>
        <dbReference type="EMBL" id="AZF79884.1"/>
    </source>
</evidence>
<dbReference type="Pfam" id="PF00795">
    <property type="entry name" value="CN_hydrolase"/>
    <property type="match status" value="1"/>
</dbReference>
<proteinExistence type="predicted"/>
<keyword evidence="1 4" id="KW-0378">Hydrolase</keyword>
<reference evidence="15 16" key="1">
    <citation type="journal article" date="2015" name="Genome Announc.">
        <title>Complete Genome Sequence of Sulfolobus solfataricus Strain 98/2 and Evolved Derivatives.</title>
        <authorList>
            <person name="McCarthy S."/>
            <person name="Gradnigo J."/>
            <person name="Johnson T."/>
            <person name="Payne S."/>
            <person name="Lipzen A."/>
            <person name="Martin J."/>
            <person name="Schackwitz W."/>
            <person name="Moriyama E."/>
            <person name="Blum P."/>
        </authorList>
    </citation>
    <scope>NUCLEOTIDE SEQUENCE [LARGE SCALE GENOMIC DNA]</scope>
    <source>
        <strain evidence="15">98/2 SULC</strain>
        <strain evidence="3">SARC-B</strain>
        <strain evidence="4">SARC-C</strain>
        <strain evidence="5 17">SULA</strain>
        <strain evidence="16">SULB</strain>
    </source>
</reference>
<evidence type="ECO:0000313" key="18">
    <source>
        <dbReference type="Proteomes" id="UP000076770"/>
    </source>
</evidence>
<dbReference type="KEGG" id="ssol:SULB_2914"/>
<evidence type="ECO:0000313" key="11">
    <source>
        <dbReference type="EMBL" id="AZF82490.1"/>
    </source>
</evidence>
<sequence>MGIKVELAQIRSYPGDVYRNYKKHLEIIESSSADCVIFPELSLTGYIIKDLTYEIYKDAEEATQKIAEKVNKCVVFGTIRQVRKGILRNSAAVIINGKLDYIYKFYLPTYGLFEERRYFQRGDPLKDLKIFEYKDLKFGVVICEDAWHPEPIEALSLMGADAIFIPSASPMRKLRENLAIEESWDSLLKAHSLMNTVWTVFTNVVGSQEEEYFWGGSRVVSPLGDVKLKLKLFYEDRGTIEITENELLRARFFSSYRDHIREFHSILDKL</sequence>
<evidence type="ECO:0000313" key="14">
    <source>
        <dbReference type="EMBL" id="SAI85869.1"/>
    </source>
</evidence>
<name>A0A0E3MDY1_SACSO</name>
<reference evidence="18" key="2">
    <citation type="submission" date="2016-04" db="EMBL/GenBank/DDBJ databases">
        <authorList>
            <person name="Shah S.A."/>
            <person name="Garrett R.A."/>
        </authorList>
    </citation>
    <scope>NUCLEOTIDE SEQUENCE [LARGE SCALE GENOMIC DNA]</scope>
    <source>
        <strain evidence="18">ATCC 35091 / DSM 1616 / JCM 8930 / NBRC 15331 / P1</strain>
    </source>
</reference>
<evidence type="ECO:0000313" key="13">
    <source>
        <dbReference type="EMBL" id="QPG49472.1"/>
    </source>
</evidence>
<evidence type="ECO:0000313" key="15">
    <source>
        <dbReference type="Proteomes" id="UP000033057"/>
    </source>
</evidence>
<dbReference type="Proteomes" id="UP000273194">
    <property type="component" value="Chromosome"/>
</dbReference>
<dbReference type="EMBL" id="CP011057">
    <property type="protein sequence ID" value="AKA80350.1"/>
    <property type="molecule type" value="Genomic_DNA"/>
</dbReference>
<dbReference type="EMBL" id="CP011055">
    <property type="protein sequence ID" value="AKA74963.1"/>
    <property type="molecule type" value="Genomic_DNA"/>
</dbReference>
<dbReference type="Proteomes" id="UP000033106">
    <property type="component" value="Chromosome"/>
</dbReference>
<evidence type="ECO:0000313" key="3">
    <source>
        <dbReference type="EMBL" id="AKA74963.1"/>
    </source>
</evidence>
<dbReference type="InterPro" id="IPR003010">
    <property type="entry name" value="C-N_Hydrolase"/>
</dbReference>
<dbReference type="Proteomes" id="UP000033085">
    <property type="component" value="Chromosome"/>
</dbReference>
<dbReference type="CDD" id="cd07586">
    <property type="entry name" value="nitrilase_8"/>
    <property type="match status" value="1"/>
</dbReference>
<dbReference type="PROSITE" id="PS50263">
    <property type="entry name" value="CN_HYDROLASE"/>
    <property type="match status" value="1"/>
</dbReference>
<dbReference type="EMBL" id="CP033241">
    <property type="protein sequence ID" value="AZF85096.1"/>
    <property type="molecule type" value="Genomic_DNA"/>
</dbReference>
<dbReference type="AlphaFoldDB" id="A0A0E3MDY1"/>
<dbReference type="Proteomes" id="UP000273443">
    <property type="component" value="Chromosome"/>
</dbReference>
<dbReference type="RefSeq" id="WP_009992130.1">
    <property type="nucleotide sequence ID" value="NZ_CP011055.2"/>
</dbReference>
<protein>
    <submittedName>
        <fullName evidence="4">Amidohydrolase</fullName>
    </submittedName>
</protein>
<evidence type="ECO:0000313" key="16">
    <source>
        <dbReference type="Proteomes" id="UP000033085"/>
    </source>
</evidence>
<organism evidence="4 15">
    <name type="scientific">Saccharolobus solfataricus</name>
    <name type="common">Sulfolobus solfataricus</name>
    <dbReference type="NCBI Taxonomy" id="2287"/>
    <lineage>
        <taxon>Archaea</taxon>
        <taxon>Thermoproteota</taxon>
        <taxon>Thermoprotei</taxon>
        <taxon>Sulfolobales</taxon>
        <taxon>Sulfolobaceae</taxon>
        <taxon>Saccharolobus</taxon>
    </lineage>
</organism>
<reference evidence="13 26" key="6">
    <citation type="journal article" date="2020" name="Nat. Commun.">
        <title>The structures of two archaeal type IV pili illuminate evolutionary relationships.</title>
        <authorList>
            <person name="Wang F."/>
            <person name="Baquero D.P."/>
            <person name="Su Z."/>
            <person name="Beltran L.C."/>
            <person name="Prangishvili D."/>
            <person name="Krupovic M."/>
            <person name="Egelman E.H."/>
        </authorList>
    </citation>
    <scope>NUCLEOTIDE SEQUENCE [LARGE SCALE GENOMIC DNA]</scope>
    <source>
        <strain evidence="13 26">POZ149</strain>
    </source>
</reference>
<dbReference type="GO" id="GO:0016811">
    <property type="term" value="F:hydrolase activity, acting on carbon-nitrogen (but not peptide) bonds, in linear amides"/>
    <property type="evidence" value="ECO:0007669"/>
    <property type="project" value="TreeGrafter"/>
</dbReference>
<reference evidence="14" key="3">
    <citation type="submission" date="2016-04" db="EMBL/GenBank/DDBJ databases">
        <authorList>
            <person name="Evans L.H."/>
            <person name="Alamgir A."/>
            <person name="Owens N."/>
            <person name="Weber N.D."/>
            <person name="Virtaneva K."/>
            <person name="Barbian K."/>
            <person name="Babar A."/>
            <person name="Rosenke K."/>
        </authorList>
    </citation>
    <scope>NUCLEOTIDE SEQUENCE</scope>
    <source>
        <strain evidence="14">P1</strain>
    </source>
</reference>
<dbReference type="EMBL" id="CP033236">
    <property type="protein sequence ID" value="AZF72048.1"/>
    <property type="molecule type" value="Genomic_DNA"/>
</dbReference>
<evidence type="ECO:0000313" key="24">
    <source>
        <dbReference type="Proteomes" id="UP000278715"/>
    </source>
</evidence>
<evidence type="ECO:0000313" key="25">
    <source>
        <dbReference type="Proteomes" id="UP000282269"/>
    </source>
</evidence>
<dbReference type="PATRIC" id="fig|2287.6.peg.3124"/>
<dbReference type="Proteomes" id="UP000282269">
    <property type="component" value="Chromosome"/>
</dbReference>
<accession>A0A0E3MDY1</accession>
<evidence type="ECO:0000313" key="12">
    <source>
        <dbReference type="EMBL" id="AZF85096.1"/>
    </source>
</evidence>
<dbReference type="KEGG" id="ssof:SULC_2911"/>
<dbReference type="GeneID" id="58783413"/>
<dbReference type="SUPFAM" id="SSF56317">
    <property type="entry name" value="Carbon-nitrogen hydrolase"/>
    <property type="match status" value="1"/>
</dbReference>
<evidence type="ECO:0000313" key="17">
    <source>
        <dbReference type="Proteomes" id="UP000033106"/>
    </source>
</evidence>
<dbReference type="OMA" id="GMLICED"/>
<dbReference type="EMBL" id="CP033237">
    <property type="protein sequence ID" value="AZF74668.1"/>
    <property type="molecule type" value="Genomic_DNA"/>
</dbReference>
<dbReference type="Proteomes" id="UP000033057">
    <property type="component" value="Chromosome"/>
</dbReference>
<evidence type="ECO:0000313" key="7">
    <source>
        <dbReference type="EMBL" id="AZF72048.1"/>
    </source>
</evidence>
<dbReference type="InterPro" id="IPR050345">
    <property type="entry name" value="Aliph_Amidase/BUP"/>
</dbReference>
<dbReference type="EMBL" id="CP033239">
    <property type="protein sequence ID" value="AZF79884.1"/>
    <property type="molecule type" value="Genomic_DNA"/>
</dbReference>
<dbReference type="Proteomes" id="UP000269431">
    <property type="component" value="Chromosome"/>
</dbReference>
<evidence type="ECO:0000313" key="6">
    <source>
        <dbReference type="EMBL" id="AZF69428.1"/>
    </source>
</evidence>
<dbReference type="EMBL" id="CP011056">
    <property type="protein sequence ID" value="AKA77659.1"/>
    <property type="molecule type" value="Genomic_DNA"/>
</dbReference>
<evidence type="ECO:0000313" key="5">
    <source>
        <dbReference type="EMBL" id="AKA80350.1"/>
    </source>
</evidence>
<evidence type="ECO:0000313" key="8">
    <source>
        <dbReference type="EMBL" id="AZF74668.1"/>
    </source>
</evidence>
<evidence type="ECO:0000313" key="26">
    <source>
        <dbReference type="Proteomes" id="UP000594632"/>
    </source>
</evidence>
<evidence type="ECO:0000313" key="9">
    <source>
        <dbReference type="EMBL" id="AZF77279.1"/>
    </source>
</evidence>
<dbReference type="Proteomes" id="UP000275843">
    <property type="component" value="Chromosome"/>
</dbReference>
<gene>
    <name evidence="13" type="ORF">HFC64_06260</name>
    <name evidence="14" type="ORF">SSOP1_2315</name>
    <name evidence="5" type="ORF">SULA_2914</name>
    <name evidence="3" type="ORF">SULB_2914</name>
    <name evidence="4" type="ORF">SULC_2911</name>
    <name evidence="6" type="ORF">SULG_14880</name>
    <name evidence="7" type="ORF">SULH_14880</name>
    <name evidence="8" type="ORF">SULI_14880</name>
    <name evidence="9" type="ORF">SULM_14810</name>
    <name evidence="10" type="ORF">SULN_14800</name>
    <name evidence="11" type="ORF">SULO_14820</name>
    <name evidence="12" type="ORF">SULZ_14885</name>
</gene>
<dbReference type="EMBL" id="LT549890">
    <property type="protein sequence ID" value="SAI85869.1"/>
    <property type="molecule type" value="Genomic_DNA"/>
</dbReference>
<dbReference type="PANTHER" id="PTHR43674:SF2">
    <property type="entry name" value="BETA-UREIDOPROPIONASE"/>
    <property type="match status" value="1"/>
</dbReference>
<dbReference type="EMBL" id="CP033235">
    <property type="protein sequence ID" value="AZF69428.1"/>
    <property type="molecule type" value="Genomic_DNA"/>
</dbReference>
<dbReference type="EMBL" id="CP050869">
    <property type="protein sequence ID" value="QPG49472.1"/>
    <property type="molecule type" value="Genomic_DNA"/>
</dbReference>
<reference evidence="4" key="5">
    <citation type="submission" date="2018-10" db="EMBL/GenBank/DDBJ databases">
        <authorList>
            <person name="McCarthy S."/>
            <person name="Gradnigo J."/>
            <person name="Johnson T."/>
            <person name="Payne S."/>
            <person name="Lipzen A."/>
            <person name="Schackwitz W."/>
            <person name="Martin J."/>
            <person name="Moriyama E."/>
            <person name="Blum P."/>
        </authorList>
    </citation>
    <scope>NUCLEOTIDE SEQUENCE</scope>
    <source>
        <strain evidence="3">SARC-B</strain>
        <strain evidence="4">SARC-C</strain>
        <strain evidence="5">SULA</strain>
    </source>
</reference>
<evidence type="ECO:0000313" key="20">
    <source>
        <dbReference type="Proteomes" id="UP000269431"/>
    </source>
</evidence>
<dbReference type="KEGG" id="ssoa:SULA_2914"/>
<evidence type="ECO:0000313" key="19">
    <source>
        <dbReference type="Proteomes" id="UP000267993"/>
    </source>
</evidence>
<evidence type="ECO:0000313" key="21">
    <source>
        <dbReference type="Proteomes" id="UP000273194"/>
    </source>
</evidence>
<evidence type="ECO:0000313" key="22">
    <source>
        <dbReference type="Proteomes" id="UP000273443"/>
    </source>
</evidence>
<evidence type="ECO:0000313" key="4">
    <source>
        <dbReference type="EMBL" id="AKA77659.1"/>
    </source>
</evidence>
<feature type="domain" description="CN hydrolase" evidence="2">
    <location>
        <begin position="3"/>
        <end position="247"/>
    </location>
</feature>
<dbReference type="EMBL" id="CP033238">
    <property type="protein sequence ID" value="AZF77279.1"/>
    <property type="molecule type" value="Genomic_DNA"/>
</dbReference>
<dbReference type="PANTHER" id="PTHR43674">
    <property type="entry name" value="NITRILASE C965.09-RELATED"/>
    <property type="match status" value="1"/>
</dbReference>
<dbReference type="Gene3D" id="3.60.110.10">
    <property type="entry name" value="Carbon-nitrogen hydrolase"/>
    <property type="match status" value="1"/>
</dbReference>
<dbReference type="InterPro" id="IPR036526">
    <property type="entry name" value="C-N_Hydrolase_sf"/>
</dbReference>